<protein>
    <submittedName>
        <fullName evidence="2">Uncharacterized protein</fullName>
    </submittedName>
</protein>
<accession>A0A371IBY4</accession>
<dbReference type="EMBL" id="QJKJ01000460">
    <property type="protein sequence ID" value="RDY12474.1"/>
    <property type="molecule type" value="Genomic_DNA"/>
</dbReference>
<name>A0A371IBY4_MUCPR</name>
<comment type="caution">
    <text evidence="2">The sequence shown here is derived from an EMBL/GenBank/DDBJ whole genome shotgun (WGS) entry which is preliminary data.</text>
</comment>
<organism evidence="2 3">
    <name type="scientific">Mucuna pruriens</name>
    <name type="common">Velvet bean</name>
    <name type="synonym">Dolichos pruriens</name>
    <dbReference type="NCBI Taxonomy" id="157652"/>
    <lineage>
        <taxon>Eukaryota</taxon>
        <taxon>Viridiplantae</taxon>
        <taxon>Streptophyta</taxon>
        <taxon>Embryophyta</taxon>
        <taxon>Tracheophyta</taxon>
        <taxon>Spermatophyta</taxon>
        <taxon>Magnoliopsida</taxon>
        <taxon>eudicotyledons</taxon>
        <taxon>Gunneridae</taxon>
        <taxon>Pentapetalae</taxon>
        <taxon>rosids</taxon>
        <taxon>fabids</taxon>
        <taxon>Fabales</taxon>
        <taxon>Fabaceae</taxon>
        <taxon>Papilionoideae</taxon>
        <taxon>50 kb inversion clade</taxon>
        <taxon>NPAAA clade</taxon>
        <taxon>indigoferoid/millettioid clade</taxon>
        <taxon>Phaseoleae</taxon>
        <taxon>Mucuna</taxon>
    </lineage>
</organism>
<reference evidence="2" key="1">
    <citation type="submission" date="2018-05" db="EMBL/GenBank/DDBJ databases">
        <title>Draft genome of Mucuna pruriens seed.</title>
        <authorList>
            <person name="Nnadi N.E."/>
            <person name="Vos R."/>
            <person name="Hasami M.H."/>
            <person name="Devisetty U.K."/>
            <person name="Aguiy J.C."/>
        </authorList>
    </citation>
    <scope>NUCLEOTIDE SEQUENCE [LARGE SCALE GENOMIC DNA]</scope>
    <source>
        <strain evidence="2">JCA_2017</strain>
    </source>
</reference>
<proteinExistence type="predicted"/>
<feature type="region of interest" description="Disordered" evidence="1">
    <location>
        <begin position="1"/>
        <end position="76"/>
    </location>
</feature>
<evidence type="ECO:0000256" key="1">
    <source>
        <dbReference type="SAM" id="MobiDB-lite"/>
    </source>
</evidence>
<dbReference type="Proteomes" id="UP000257109">
    <property type="component" value="Unassembled WGS sequence"/>
</dbReference>
<evidence type="ECO:0000313" key="3">
    <source>
        <dbReference type="Proteomes" id="UP000257109"/>
    </source>
</evidence>
<feature type="non-terminal residue" evidence="2">
    <location>
        <position position="1"/>
    </location>
</feature>
<gene>
    <name evidence="2" type="ORF">CR513_02734</name>
</gene>
<evidence type="ECO:0000313" key="2">
    <source>
        <dbReference type="EMBL" id="RDY12474.1"/>
    </source>
</evidence>
<sequence length="76" mass="8014">MGGVSGIYDKPGGVLSVRDLSGDPKVAAPHPDRLEQANLTFEDPQLNANGEPHSSHAGLHSPHKQKLDDSPKHPCG</sequence>
<dbReference type="AlphaFoldDB" id="A0A371IBY4"/>
<keyword evidence="3" id="KW-1185">Reference proteome</keyword>
<feature type="compositionally biased region" description="Basic and acidic residues" evidence="1">
    <location>
        <begin position="65"/>
        <end position="76"/>
    </location>
</feature>